<dbReference type="EMBL" id="QNTQ01000006">
    <property type="protein sequence ID" value="RBI85880.1"/>
    <property type="molecule type" value="Genomic_DNA"/>
</dbReference>
<evidence type="ECO:0000313" key="1">
    <source>
        <dbReference type="EMBL" id="RBI85880.1"/>
    </source>
</evidence>
<comment type="caution">
    <text evidence="1">The sequence shown here is derived from an EMBL/GenBank/DDBJ whole genome shotgun (WGS) entry which is preliminary data.</text>
</comment>
<keyword evidence="2" id="KW-1185">Reference proteome</keyword>
<dbReference type="Proteomes" id="UP000253370">
    <property type="component" value="Unassembled WGS sequence"/>
</dbReference>
<dbReference type="RefSeq" id="WP_113289139.1">
    <property type="nucleotide sequence ID" value="NZ_QNTQ01000006.1"/>
</dbReference>
<name>A0A365UA27_9RHOB</name>
<gene>
    <name evidence="1" type="ORF">DRV85_09175</name>
</gene>
<sequence length="122" mass="13310">MTEGLSVTCTRFASGIWEGEVTGAGEGRPPIEVLHGDRAVPDVRLAADETGRWRLRFPVPADAVGEGVHTLLIRNAETGETLDSLTLIGGQALEPDLRAEVSLLRAELELLKRAFRRHVRES</sequence>
<protein>
    <submittedName>
        <fullName evidence="1">Uncharacterized protein</fullName>
    </submittedName>
</protein>
<evidence type="ECO:0000313" key="2">
    <source>
        <dbReference type="Proteomes" id="UP000253370"/>
    </source>
</evidence>
<reference evidence="1 2" key="1">
    <citation type="submission" date="2018-07" db="EMBL/GenBank/DDBJ databases">
        <title>Rhodosalinus sp. strain E84T genomic sequence and assembly.</title>
        <authorList>
            <person name="Liu Z.-W."/>
            <person name="Lu D.-C."/>
        </authorList>
    </citation>
    <scope>NUCLEOTIDE SEQUENCE [LARGE SCALE GENOMIC DNA]</scope>
    <source>
        <strain evidence="1 2">E84</strain>
    </source>
</reference>
<accession>A0A365UA27</accession>
<proteinExistence type="predicted"/>
<dbReference type="AlphaFoldDB" id="A0A365UA27"/>
<dbReference type="OrthoDB" id="7772846at2"/>
<organism evidence="1 2">
    <name type="scientific">Rhodosalinus halophilus</name>
    <dbReference type="NCBI Taxonomy" id="2259333"/>
    <lineage>
        <taxon>Bacteria</taxon>
        <taxon>Pseudomonadati</taxon>
        <taxon>Pseudomonadota</taxon>
        <taxon>Alphaproteobacteria</taxon>
        <taxon>Rhodobacterales</taxon>
        <taxon>Paracoccaceae</taxon>
        <taxon>Rhodosalinus</taxon>
    </lineage>
</organism>